<name>A0A543A2U0_9ACTN</name>
<keyword evidence="2" id="KW-1133">Transmembrane helix</keyword>
<gene>
    <name evidence="3" type="ORF">FB381_0760</name>
</gene>
<evidence type="ECO:0000256" key="2">
    <source>
        <dbReference type="SAM" id="Phobius"/>
    </source>
</evidence>
<keyword evidence="2" id="KW-0472">Membrane</keyword>
<evidence type="ECO:0000256" key="1">
    <source>
        <dbReference type="SAM" id="MobiDB-lite"/>
    </source>
</evidence>
<protein>
    <submittedName>
        <fullName evidence="3">Uncharacterized protein</fullName>
    </submittedName>
</protein>
<dbReference type="AlphaFoldDB" id="A0A543A2U0"/>
<feature type="transmembrane region" description="Helical" evidence="2">
    <location>
        <begin position="181"/>
        <end position="197"/>
    </location>
</feature>
<keyword evidence="2" id="KW-0812">Transmembrane</keyword>
<feature type="region of interest" description="Disordered" evidence="1">
    <location>
        <begin position="1"/>
        <end position="66"/>
    </location>
</feature>
<comment type="caution">
    <text evidence="3">The sequence shown here is derived from an EMBL/GenBank/DDBJ whole genome shotgun (WGS) entry which is preliminary data.</text>
</comment>
<feature type="transmembrane region" description="Helical" evidence="2">
    <location>
        <begin position="217"/>
        <end position="240"/>
    </location>
</feature>
<evidence type="ECO:0000313" key="3">
    <source>
        <dbReference type="EMBL" id="TQL66891.1"/>
    </source>
</evidence>
<proteinExistence type="predicted"/>
<sequence length="244" mass="26720">MSSYYPHRPPHAASADELASRMQTNGAYRTPTAPGQQQPPALGWDQRPQQSQAQPQYQEPAMQQPAVMAQTTGTHWPQFVNNNRLIGALVAGFAATQLATMFGYWVYGLGIMDTSLDFAFFNGVILTPNATANESGFAVSQWFAGMGFHYFNGMVFSLAYALVIFPWLGKTHTTASNLARSMGMGMFLATASCGWWIPALHPEDVIGVDPGFFSINLGWGTVVGVYLWHVVWAVALGLFFNPQD</sequence>
<reference evidence="3 4" key="1">
    <citation type="submission" date="2019-06" db="EMBL/GenBank/DDBJ databases">
        <title>Sequencing the genomes of 1000 actinobacteria strains.</title>
        <authorList>
            <person name="Klenk H.-P."/>
        </authorList>
    </citation>
    <scope>NUCLEOTIDE SEQUENCE [LARGE SCALE GENOMIC DNA]</scope>
    <source>
        <strain evidence="3 4">DSM 25218</strain>
    </source>
</reference>
<feature type="transmembrane region" description="Helical" evidence="2">
    <location>
        <begin position="85"/>
        <end position="107"/>
    </location>
</feature>
<feature type="transmembrane region" description="Helical" evidence="2">
    <location>
        <begin position="150"/>
        <end position="169"/>
    </location>
</feature>
<organism evidence="3 4">
    <name type="scientific">Nocardioides albertanoniae</name>
    <dbReference type="NCBI Taxonomy" id="1175486"/>
    <lineage>
        <taxon>Bacteria</taxon>
        <taxon>Bacillati</taxon>
        <taxon>Actinomycetota</taxon>
        <taxon>Actinomycetes</taxon>
        <taxon>Propionibacteriales</taxon>
        <taxon>Nocardioidaceae</taxon>
        <taxon>Nocardioides</taxon>
    </lineage>
</organism>
<dbReference type="Proteomes" id="UP000320209">
    <property type="component" value="Unassembled WGS sequence"/>
</dbReference>
<dbReference type="EMBL" id="VFOV01000001">
    <property type="protein sequence ID" value="TQL66891.1"/>
    <property type="molecule type" value="Genomic_DNA"/>
</dbReference>
<evidence type="ECO:0000313" key="4">
    <source>
        <dbReference type="Proteomes" id="UP000320209"/>
    </source>
</evidence>
<keyword evidence="4" id="KW-1185">Reference proteome</keyword>
<accession>A0A543A2U0</accession>
<feature type="compositionally biased region" description="Low complexity" evidence="1">
    <location>
        <begin position="30"/>
        <end position="60"/>
    </location>
</feature>